<organism evidence="2 3">
    <name type="scientific">Geodia barretti</name>
    <name type="common">Barrett's horny sponge</name>
    <dbReference type="NCBI Taxonomy" id="519541"/>
    <lineage>
        <taxon>Eukaryota</taxon>
        <taxon>Metazoa</taxon>
        <taxon>Porifera</taxon>
        <taxon>Demospongiae</taxon>
        <taxon>Heteroscleromorpha</taxon>
        <taxon>Tetractinellida</taxon>
        <taxon>Astrophorina</taxon>
        <taxon>Geodiidae</taxon>
        <taxon>Geodia</taxon>
    </lineage>
</organism>
<evidence type="ECO:0000256" key="1">
    <source>
        <dbReference type="SAM" id="MobiDB-lite"/>
    </source>
</evidence>
<protein>
    <submittedName>
        <fullName evidence="2">Uncharacterized protein</fullName>
    </submittedName>
</protein>
<proteinExistence type="predicted"/>
<feature type="region of interest" description="Disordered" evidence="1">
    <location>
        <begin position="1"/>
        <end position="27"/>
    </location>
</feature>
<accession>A0AA35X494</accession>
<comment type="caution">
    <text evidence="2">The sequence shown here is derived from an EMBL/GenBank/DDBJ whole genome shotgun (WGS) entry which is preliminary data.</text>
</comment>
<gene>
    <name evidence="2" type="ORF">GBAR_LOCUS20998</name>
</gene>
<name>A0AA35X494_GEOBA</name>
<reference evidence="2" key="1">
    <citation type="submission" date="2023-03" db="EMBL/GenBank/DDBJ databases">
        <authorList>
            <person name="Steffen K."/>
            <person name="Cardenas P."/>
        </authorList>
    </citation>
    <scope>NUCLEOTIDE SEQUENCE</scope>
</reference>
<feature type="compositionally biased region" description="Low complexity" evidence="1">
    <location>
        <begin position="1"/>
        <end position="25"/>
    </location>
</feature>
<evidence type="ECO:0000313" key="3">
    <source>
        <dbReference type="Proteomes" id="UP001174909"/>
    </source>
</evidence>
<dbReference type="EMBL" id="CASHTH010002947">
    <property type="protein sequence ID" value="CAI8037540.1"/>
    <property type="molecule type" value="Genomic_DNA"/>
</dbReference>
<keyword evidence="3" id="KW-1185">Reference proteome</keyword>
<sequence length="140" mass="14796">MRTPTPAASSTTPTTSSSPSGRGPSCCAAPASRTSHCWGTTMRRLSSGAAWWTTASRRGSTTQSRCARPSAGWRVRISTRSSVSCARGHCWPRSASGSAASAATAARYACQRPCAMRSLDWCRRISGNGSSHGIRPCSRR</sequence>
<evidence type="ECO:0000313" key="2">
    <source>
        <dbReference type="EMBL" id="CAI8037540.1"/>
    </source>
</evidence>
<dbReference type="AlphaFoldDB" id="A0AA35X494"/>
<dbReference type="Proteomes" id="UP001174909">
    <property type="component" value="Unassembled WGS sequence"/>
</dbReference>